<gene>
    <name evidence="3" type="ORF">VII00023_15181</name>
</gene>
<sequence>MKNHRMLRAFVIAALLGLTGHSALSAPINDAQGCQSCDWKQWQTVGRAELKVLFFDVYNSTLFSPTGDYQVSQDVSPHPLALSIEYQRSISREQLLDATYEQWIKQGYDKAQSKQWIAQLATIFPSVKEGQRLTYITNGESGRFEFSPNVNSNQSLGTIDDEQLNDAFLAIWLSPKTEYSDLRKHLIGQVK</sequence>
<comment type="caution">
    <text evidence="3">The sequence shown here is derived from an EMBL/GenBank/DDBJ whole genome shotgun (WGS) entry which is preliminary data.</text>
</comment>
<dbReference type="AlphaFoldDB" id="F9S6W9"/>
<reference evidence="3 4" key="1">
    <citation type="journal article" date="2012" name="Int. J. Syst. Evol. Microbiol.">
        <title>Vibrio caribbeanicus sp. nov., isolated from the marine sponge Scleritoderma cyanea.</title>
        <authorList>
            <person name="Hoffmann M."/>
            <person name="Monday S.R."/>
            <person name="Allard M.W."/>
            <person name="Strain E.A."/>
            <person name="Whittaker P."/>
            <person name="Naum M."/>
            <person name="McCarthy P.J."/>
            <person name="Lopez J.V."/>
            <person name="Fischer M."/>
            <person name="Brown E.W."/>
        </authorList>
    </citation>
    <scope>NUCLEOTIDE SEQUENCE [LARGE SCALE GENOMIC DNA]</scope>
    <source>
        <strain evidence="3 4">ATCC 700023</strain>
    </source>
</reference>
<keyword evidence="1" id="KW-0732">Signal</keyword>
<keyword evidence="4" id="KW-1185">Reference proteome</keyword>
<evidence type="ECO:0000313" key="3">
    <source>
        <dbReference type="EMBL" id="EGU32250.1"/>
    </source>
</evidence>
<evidence type="ECO:0000256" key="1">
    <source>
        <dbReference type="SAM" id="SignalP"/>
    </source>
</evidence>
<feature type="domain" description="Chalcone isomerase" evidence="2">
    <location>
        <begin position="51"/>
        <end position="188"/>
    </location>
</feature>
<dbReference type="InterPro" id="IPR016087">
    <property type="entry name" value="Chalcone_isomerase"/>
</dbReference>
<dbReference type="RefSeq" id="WP_006714230.1">
    <property type="nucleotide sequence ID" value="NZ_AFWF01000278.1"/>
</dbReference>
<protein>
    <recommendedName>
        <fullName evidence="2">Chalcone isomerase domain-containing protein</fullName>
    </recommendedName>
</protein>
<dbReference type="Pfam" id="PF16036">
    <property type="entry name" value="Chalcone_3"/>
    <property type="match status" value="1"/>
</dbReference>
<evidence type="ECO:0000313" key="4">
    <source>
        <dbReference type="Proteomes" id="UP000004605"/>
    </source>
</evidence>
<evidence type="ECO:0000259" key="2">
    <source>
        <dbReference type="Pfam" id="PF16036"/>
    </source>
</evidence>
<name>F9S6W9_9VIBR</name>
<organism evidence="3 4">
    <name type="scientific">Vibrio ichthyoenteri ATCC 700023</name>
    <dbReference type="NCBI Taxonomy" id="870968"/>
    <lineage>
        <taxon>Bacteria</taxon>
        <taxon>Pseudomonadati</taxon>
        <taxon>Pseudomonadota</taxon>
        <taxon>Gammaproteobacteria</taxon>
        <taxon>Vibrionales</taxon>
        <taxon>Vibrionaceae</taxon>
        <taxon>Vibrio</taxon>
    </lineage>
</organism>
<feature type="chain" id="PRO_5003387468" description="Chalcone isomerase domain-containing protein" evidence="1">
    <location>
        <begin position="26"/>
        <end position="191"/>
    </location>
</feature>
<proteinExistence type="predicted"/>
<feature type="signal peptide" evidence="1">
    <location>
        <begin position="1"/>
        <end position="25"/>
    </location>
</feature>
<accession>F9S6W9</accession>
<dbReference type="OrthoDB" id="8527419at2"/>
<dbReference type="EMBL" id="AFWF01000278">
    <property type="protein sequence ID" value="EGU32250.1"/>
    <property type="molecule type" value="Genomic_DNA"/>
</dbReference>
<dbReference type="Proteomes" id="UP000004605">
    <property type="component" value="Unassembled WGS sequence"/>
</dbReference>